<accession>A0A2S9JP61</accession>
<dbReference type="Proteomes" id="UP000238563">
    <property type="component" value="Unassembled WGS sequence"/>
</dbReference>
<dbReference type="PANTHER" id="PTHR11803">
    <property type="entry name" value="2-IMINOBUTANOATE/2-IMINOPROPANOATE DEAMINASE RIDA"/>
    <property type="match status" value="1"/>
</dbReference>
<comment type="caution">
    <text evidence="1">The sequence shown here is derived from an EMBL/GenBank/DDBJ whole genome shotgun (WGS) entry which is preliminary data.</text>
</comment>
<dbReference type="SUPFAM" id="SSF55298">
    <property type="entry name" value="YjgF-like"/>
    <property type="match status" value="1"/>
</dbReference>
<dbReference type="InterPro" id="IPR035959">
    <property type="entry name" value="RutC-like_sf"/>
</dbReference>
<sequence length="134" mass="14930">MTKIYHHVPDAAPSPKSARYSHAVEACGFLYVTGQLPVDPDAPDLPLAEGIVAQTEMSFLNLEKILKGCRYDFSDTIFVRIYLADFNRDYTAFNSVYHRYFNDDTRMPGRTTVGVAALGRGALVEIDMVLHRGG</sequence>
<dbReference type="Pfam" id="PF01042">
    <property type="entry name" value="Ribonuc_L-PSP"/>
    <property type="match status" value="1"/>
</dbReference>
<reference evidence="1 2" key="1">
    <citation type="submission" date="2018-02" db="EMBL/GenBank/DDBJ databases">
        <title>The draft genome of Phyllobacterium myrsinacearum DSM5892.</title>
        <authorList>
            <person name="Li L."/>
            <person name="Liu L."/>
            <person name="Zhang X."/>
            <person name="Wang T."/>
        </authorList>
    </citation>
    <scope>NUCLEOTIDE SEQUENCE [LARGE SCALE GENOMIC DNA]</scope>
    <source>
        <strain evidence="1 2">DSM 5892</strain>
    </source>
</reference>
<protein>
    <submittedName>
        <fullName evidence="1">Reactive intermediate/imine deaminase</fullName>
    </submittedName>
</protein>
<evidence type="ECO:0000313" key="1">
    <source>
        <dbReference type="EMBL" id="PRD55023.1"/>
    </source>
</evidence>
<dbReference type="PANTHER" id="PTHR11803:SF39">
    <property type="entry name" value="2-IMINOBUTANOATE_2-IMINOPROPANOATE DEAMINASE"/>
    <property type="match status" value="1"/>
</dbReference>
<organism evidence="1 2">
    <name type="scientific">Phyllobacterium myrsinacearum</name>
    <dbReference type="NCBI Taxonomy" id="28101"/>
    <lineage>
        <taxon>Bacteria</taxon>
        <taxon>Pseudomonadati</taxon>
        <taxon>Pseudomonadota</taxon>
        <taxon>Alphaproteobacteria</taxon>
        <taxon>Hyphomicrobiales</taxon>
        <taxon>Phyllobacteriaceae</taxon>
        <taxon>Phyllobacterium</taxon>
    </lineage>
</organism>
<dbReference type="GO" id="GO:0019239">
    <property type="term" value="F:deaminase activity"/>
    <property type="evidence" value="ECO:0007669"/>
    <property type="project" value="TreeGrafter"/>
</dbReference>
<dbReference type="InterPro" id="IPR006175">
    <property type="entry name" value="YjgF/YER057c/UK114"/>
</dbReference>
<proteinExistence type="predicted"/>
<dbReference type="GO" id="GO:0005829">
    <property type="term" value="C:cytosol"/>
    <property type="evidence" value="ECO:0007669"/>
    <property type="project" value="TreeGrafter"/>
</dbReference>
<name>A0A2S9JP61_9HYPH</name>
<gene>
    <name evidence="1" type="ORF">C5750_07460</name>
</gene>
<dbReference type="Gene3D" id="3.30.1330.40">
    <property type="entry name" value="RutC-like"/>
    <property type="match status" value="1"/>
</dbReference>
<keyword evidence="2" id="KW-1185">Reference proteome</keyword>
<dbReference type="AlphaFoldDB" id="A0A2S9JP61"/>
<evidence type="ECO:0000313" key="2">
    <source>
        <dbReference type="Proteomes" id="UP000238563"/>
    </source>
</evidence>
<dbReference type="OrthoDB" id="583118at2"/>
<dbReference type="RefSeq" id="WP_105733253.1">
    <property type="nucleotide sequence ID" value="NZ_PVBT01000002.1"/>
</dbReference>
<dbReference type="CDD" id="cd00448">
    <property type="entry name" value="YjgF_YER057c_UK114_family"/>
    <property type="match status" value="1"/>
</dbReference>
<dbReference type="EMBL" id="PVBT01000002">
    <property type="protein sequence ID" value="PRD55023.1"/>
    <property type="molecule type" value="Genomic_DNA"/>
</dbReference>